<dbReference type="RefSeq" id="WP_040049077.1">
    <property type="nucleotide sequence ID" value="NZ_FCNV02000007.1"/>
</dbReference>
<dbReference type="OrthoDB" id="9007914at2"/>
<evidence type="ECO:0000313" key="2">
    <source>
        <dbReference type="Proteomes" id="UP000198263"/>
    </source>
</evidence>
<dbReference type="Proteomes" id="UP000198263">
    <property type="component" value="Unassembled WGS sequence"/>
</dbReference>
<sequence>MSTGHDDLDAWKRQRTVTLALELADSGRCENFGDIAYALQFERGLATTLIDDPDMRRQLNERCANARESASAETPPGAVIPDNAPSFFRRAASALWRSGSPVAELDSAAS</sequence>
<gene>
    <name evidence="1" type="ORF">AWB72_03445</name>
</gene>
<proteinExistence type="predicted"/>
<dbReference type="EMBL" id="FCNV02000007">
    <property type="protein sequence ID" value="SAL35453.1"/>
    <property type="molecule type" value="Genomic_DNA"/>
</dbReference>
<dbReference type="AlphaFoldDB" id="A0A658QZV1"/>
<reference evidence="1 2" key="1">
    <citation type="submission" date="2016-01" db="EMBL/GenBank/DDBJ databases">
        <authorList>
            <person name="Peeters C."/>
        </authorList>
    </citation>
    <scope>NUCLEOTIDE SEQUENCE [LARGE SCALE GENOMIC DNA]</scope>
    <source>
        <strain evidence="1">LMG 29315</strain>
    </source>
</reference>
<keyword evidence="2" id="KW-1185">Reference proteome</keyword>
<name>A0A658QZV1_9BURK</name>
<accession>A0A658QZV1</accession>
<protein>
    <submittedName>
        <fullName evidence="1">Uncharacterized protein</fullName>
    </submittedName>
</protein>
<evidence type="ECO:0000313" key="1">
    <source>
        <dbReference type="EMBL" id="SAL35453.1"/>
    </source>
</evidence>
<comment type="caution">
    <text evidence="1">The sequence shown here is derived from an EMBL/GenBank/DDBJ whole genome shotgun (WGS) entry which is preliminary data.</text>
</comment>
<organism evidence="1 2">
    <name type="scientific">Caballeronia concitans</name>
    <dbReference type="NCBI Taxonomy" id="1777133"/>
    <lineage>
        <taxon>Bacteria</taxon>
        <taxon>Pseudomonadati</taxon>
        <taxon>Pseudomonadota</taxon>
        <taxon>Betaproteobacteria</taxon>
        <taxon>Burkholderiales</taxon>
        <taxon>Burkholderiaceae</taxon>
        <taxon>Caballeronia</taxon>
    </lineage>
</organism>